<keyword evidence="9 11" id="KW-0460">Magnesium</keyword>
<keyword evidence="3 11" id="KW-0597">Phosphoprotein</keyword>
<organism evidence="14 15">
    <name type="scientific">Leptospira jelokensis</name>
    <dbReference type="NCBI Taxonomy" id="2484931"/>
    <lineage>
        <taxon>Bacteria</taxon>
        <taxon>Pseudomonadati</taxon>
        <taxon>Spirochaetota</taxon>
        <taxon>Spirochaetia</taxon>
        <taxon>Leptospirales</taxon>
        <taxon>Leptospiraceae</taxon>
        <taxon>Leptospira</taxon>
    </lineage>
</organism>
<evidence type="ECO:0000256" key="8">
    <source>
        <dbReference type="ARBA" id="ARBA00022840"/>
    </source>
</evidence>
<dbReference type="InterPro" id="IPR002575">
    <property type="entry name" value="Aminoglycoside_PTrfase"/>
</dbReference>
<keyword evidence="4 11" id="KW-0808">Transferase</keyword>
<comment type="function">
    <text evidence="11">A protein kinase that phosphorylates Ser and Thr residues. Probably acts to suppress the effects of stress linked to accumulation of reactive oxygen species. Probably involved in the extracytoplasmic stress response.</text>
</comment>
<feature type="active site" evidence="11">
    <location>
        <position position="219"/>
    </location>
</feature>
<keyword evidence="2 11" id="KW-0723">Serine/threonine-protein kinase</keyword>
<feature type="compositionally biased region" description="Basic and acidic residues" evidence="12">
    <location>
        <begin position="337"/>
        <end position="348"/>
    </location>
</feature>
<keyword evidence="5 11" id="KW-0479">Metal-binding</keyword>
<evidence type="ECO:0000256" key="2">
    <source>
        <dbReference type="ARBA" id="ARBA00022527"/>
    </source>
</evidence>
<comment type="subcellular location">
    <subcellularLocation>
        <location evidence="11">Cytoplasm</location>
    </subcellularLocation>
</comment>
<comment type="similarity">
    <text evidence="11">Belongs to the SrkA/RdoA protein kinase family.</text>
</comment>
<keyword evidence="6 11" id="KW-0547">Nucleotide-binding</keyword>
<evidence type="ECO:0000256" key="7">
    <source>
        <dbReference type="ARBA" id="ARBA00022777"/>
    </source>
</evidence>
<feature type="active site" description="Proton acceptor" evidence="11">
    <location>
        <position position="202"/>
    </location>
</feature>
<dbReference type="InterPro" id="IPR032882">
    <property type="entry name" value="SrkA/RdoA"/>
</dbReference>
<dbReference type="SUPFAM" id="SSF56112">
    <property type="entry name" value="Protein kinase-like (PK-like)"/>
    <property type="match status" value="1"/>
</dbReference>
<feature type="domain" description="Aminoglycoside phosphotransferase" evidence="13">
    <location>
        <begin position="36"/>
        <end position="255"/>
    </location>
</feature>
<comment type="catalytic activity">
    <reaction evidence="11">
        <text>L-threonyl-[protein] + ATP = O-phospho-L-threonyl-[protein] + ADP + H(+)</text>
        <dbReference type="Rhea" id="RHEA:46608"/>
        <dbReference type="Rhea" id="RHEA-COMP:11060"/>
        <dbReference type="Rhea" id="RHEA-COMP:11605"/>
        <dbReference type="ChEBI" id="CHEBI:15378"/>
        <dbReference type="ChEBI" id="CHEBI:30013"/>
        <dbReference type="ChEBI" id="CHEBI:30616"/>
        <dbReference type="ChEBI" id="CHEBI:61977"/>
        <dbReference type="ChEBI" id="CHEBI:456216"/>
        <dbReference type="EC" id="2.7.11.1"/>
    </reaction>
</comment>
<dbReference type="PANTHER" id="PTHR39573:SF1">
    <property type="entry name" value="STRESS RESPONSE KINASE A"/>
    <property type="match status" value="1"/>
</dbReference>
<dbReference type="EC" id="2.7.11.1" evidence="11"/>
<protein>
    <recommendedName>
        <fullName evidence="11">Stress response kinase A</fullName>
        <ecNumber evidence="11">2.7.11.1</ecNumber>
    </recommendedName>
    <alternativeName>
        <fullName evidence="11">Serine/threonine-protein kinase SrkA</fullName>
    </alternativeName>
</protein>
<dbReference type="Proteomes" id="UP000297567">
    <property type="component" value="Unassembled WGS sequence"/>
</dbReference>
<dbReference type="HAMAP" id="MF_01497">
    <property type="entry name" value="SrkA_kinase"/>
    <property type="match status" value="1"/>
</dbReference>
<evidence type="ECO:0000259" key="13">
    <source>
        <dbReference type="Pfam" id="PF01636"/>
    </source>
</evidence>
<keyword evidence="15" id="KW-1185">Reference proteome</keyword>
<dbReference type="InterPro" id="IPR011009">
    <property type="entry name" value="Kinase-like_dom_sf"/>
</dbReference>
<feature type="binding site" evidence="11">
    <location>
        <position position="207"/>
    </location>
    <ligand>
        <name>Mg(2+)</name>
        <dbReference type="ChEBI" id="CHEBI:18420"/>
    </ligand>
</feature>
<dbReference type="Gene3D" id="1.20.1270.170">
    <property type="match status" value="1"/>
</dbReference>
<dbReference type="NCBIfam" id="NF008738">
    <property type="entry name" value="PRK11768.1"/>
    <property type="match status" value="1"/>
</dbReference>
<dbReference type="Pfam" id="PF01636">
    <property type="entry name" value="APH"/>
    <property type="match status" value="1"/>
</dbReference>
<name>A0A4Z1ACG7_9LEPT</name>
<evidence type="ECO:0000256" key="1">
    <source>
        <dbReference type="ARBA" id="ARBA00022490"/>
    </source>
</evidence>
<evidence type="ECO:0000256" key="11">
    <source>
        <dbReference type="HAMAP-Rule" id="MF_01497"/>
    </source>
</evidence>
<accession>A0A4Z1ACG7</accession>
<evidence type="ECO:0000313" key="14">
    <source>
        <dbReference type="EMBL" id="TGL77252.1"/>
    </source>
</evidence>
<evidence type="ECO:0000256" key="9">
    <source>
        <dbReference type="ARBA" id="ARBA00022842"/>
    </source>
</evidence>
<dbReference type="EMBL" id="RQGH01000003">
    <property type="protein sequence ID" value="TGL77252.1"/>
    <property type="molecule type" value="Genomic_DNA"/>
</dbReference>
<dbReference type="Gene3D" id="1.10.510.10">
    <property type="entry name" value="Transferase(Phosphotransferase) domain 1"/>
    <property type="match status" value="1"/>
</dbReference>
<comment type="catalytic activity">
    <reaction evidence="11">
        <text>L-seryl-[protein] + ATP = O-phospho-L-seryl-[protein] + ADP + H(+)</text>
        <dbReference type="Rhea" id="RHEA:17989"/>
        <dbReference type="Rhea" id="RHEA-COMP:9863"/>
        <dbReference type="Rhea" id="RHEA-COMP:11604"/>
        <dbReference type="ChEBI" id="CHEBI:15378"/>
        <dbReference type="ChEBI" id="CHEBI:29999"/>
        <dbReference type="ChEBI" id="CHEBI:30616"/>
        <dbReference type="ChEBI" id="CHEBI:83421"/>
        <dbReference type="ChEBI" id="CHEBI:456216"/>
        <dbReference type="EC" id="2.7.11.1"/>
    </reaction>
</comment>
<dbReference type="RefSeq" id="WP_135640300.1">
    <property type="nucleotide sequence ID" value="NZ_RQGH01000003.1"/>
</dbReference>
<feature type="site" description="ATP" evidence="11">
    <location>
        <position position="35"/>
    </location>
</feature>
<comment type="cofactor">
    <cofactor evidence="11">
        <name>Mg(2+)</name>
        <dbReference type="ChEBI" id="CHEBI:18420"/>
    </cofactor>
</comment>
<comment type="subunit">
    <text evidence="11">Monomer.</text>
</comment>
<gene>
    <name evidence="11" type="primary">srkA</name>
    <name evidence="14" type="ORF">EHQ62_00260</name>
</gene>
<dbReference type="PANTHER" id="PTHR39573">
    <property type="entry name" value="STRESS RESPONSE KINASE A"/>
    <property type="match status" value="1"/>
</dbReference>
<evidence type="ECO:0000256" key="12">
    <source>
        <dbReference type="SAM" id="MobiDB-lite"/>
    </source>
</evidence>
<keyword evidence="8 11" id="KW-0067">ATP-binding</keyword>
<dbReference type="AlphaFoldDB" id="A0A4Z1ACG7"/>
<dbReference type="GO" id="GO:0000287">
    <property type="term" value="F:magnesium ion binding"/>
    <property type="evidence" value="ECO:0007669"/>
    <property type="project" value="UniProtKB-UniRule"/>
</dbReference>
<feature type="region of interest" description="Disordered" evidence="12">
    <location>
        <begin position="317"/>
        <end position="348"/>
    </location>
</feature>
<proteinExistence type="inferred from homology"/>
<reference evidence="14" key="1">
    <citation type="journal article" date="2019" name="PLoS Negl. Trop. Dis.">
        <title>Revisiting the worldwide diversity of Leptospira species in the environment.</title>
        <authorList>
            <person name="Vincent A.T."/>
            <person name="Schiettekatte O."/>
            <person name="Bourhy P."/>
            <person name="Veyrier F.J."/>
            <person name="Picardeau M."/>
        </authorList>
    </citation>
    <scope>NUCLEOTIDE SEQUENCE [LARGE SCALE GENOMIC DNA]</scope>
    <source>
        <strain evidence="14">201702451</strain>
    </source>
</reference>
<evidence type="ECO:0000256" key="4">
    <source>
        <dbReference type="ARBA" id="ARBA00022679"/>
    </source>
</evidence>
<dbReference type="Gene3D" id="3.30.200.70">
    <property type="match status" value="1"/>
</dbReference>
<evidence type="ECO:0000313" key="15">
    <source>
        <dbReference type="Proteomes" id="UP000297567"/>
    </source>
</evidence>
<keyword evidence="10 11" id="KW-0346">Stress response</keyword>
<dbReference type="GO" id="GO:0005524">
    <property type="term" value="F:ATP binding"/>
    <property type="evidence" value="ECO:0007669"/>
    <property type="project" value="UniProtKB-UniRule"/>
</dbReference>
<dbReference type="GO" id="GO:0005737">
    <property type="term" value="C:cytoplasm"/>
    <property type="evidence" value="ECO:0007669"/>
    <property type="project" value="UniProtKB-SubCell"/>
</dbReference>
<sequence>MNIHHSFYQLTPDTILNAVESLGYETTGRYFVLNSVENRVYDIETAKAGRIVVKFYRPGKWNEKQILEEHAFLNELAEEEIPVLAPIAIGGKTLFEWGGIYFAIWPLRNGRIVEEIQADDLERVGALLGRIHSVGKRSQIVRRPSLDIPSYGLSSLQYILDKKLILNAALADRYEKNARSAFQVFESLIKEYKIPSQRIHGDCHKGNLLISSDGFSILDFDDFLHGPIVQDFWMLLPFGESDRRHEFFDFFSGYCMFADFDENWLKLIEPLRIIRFIHYAAWIGKRWEDPSFPSLFPHFGTEEYWLKETLDLENANRDLDEANPTPSTSKENEEPEMTNKDFFWDWEN</sequence>
<evidence type="ECO:0000256" key="6">
    <source>
        <dbReference type="ARBA" id="ARBA00022741"/>
    </source>
</evidence>
<evidence type="ECO:0000256" key="5">
    <source>
        <dbReference type="ARBA" id="ARBA00022723"/>
    </source>
</evidence>
<dbReference type="GO" id="GO:0004674">
    <property type="term" value="F:protein serine/threonine kinase activity"/>
    <property type="evidence" value="ECO:0007669"/>
    <property type="project" value="UniProtKB-UniRule"/>
</dbReference>
<feature type="binding site" evidence="11">
    <location>
        <position position="219"/>
    </location>
    <ligand>
        <name>Mg(2+)</name>
        <dbReference type="ChEBI" id="CHEBI:18420"/>
    </ligand>
</feature>
<keyword evidence="1 11" id="KW-0963">Cytoplasm</keyword>
<comment type="caution">
    <text evidence="14">The sequence shown here is derived from an EMBL/GenBank/DDBJ whole genome shotgun (WGS) entry which is preliminary data.</text>
</comment>
<dbReference type="GO" id="GO:0106310">
    <property type="term" value="F:protein serine kinase activity"/>
    <property type="evidence" value="ECO:0007669"/>
    <property type="project" value="RHEA"/>
</dbReference>
<evidence type="ECO:0000256" key="3">
    <source>
        <dbReference type="ARBA" id="ARBA00022553"/>
    </source>
</evidence>
<evidence type="ECO:0000256" key="10">
    <source>
        <dbReference type="ARBA" id="ARBA00023016"/>
    </source>
</evidence>
<keyword evidence="7 11" id="KW-0418">Kinase</keyword>